<feature type="compositionally biased region" description="Basic and acidic residues" evidence="1">
    <location>
        <begin position="1"/>
        <end position="13"/>
    </location>
</feature>
<evidence type="ECO:0000256" key="2">
    <source>
        <dbReference type="SAM" id="Phobius"/>
    </source>
</evidence>
<keyword evidence="2" id="KW-1133">Transmembrane helix</keyword>
<feature type="compositionally biased region" description="Acidic residues" evidence="1">
    <location>
        <begin position="404"/>
        <end position="414"/>
    </location>
</feature>
<evidence type="ECO:0000256" key="1">
    <source>
        <dbReference type="SAM" id="MobiDB-lite"/>
    </source>
</evidence>
<organism evidence="3 4">
    <name type="scientific">Barrientosiimonas humi</name>
    <dbReference type="NCBI Taxonomy" id="999931"/>
    <lineage>
        <taxon>Bacteria</taxon>
        <taxon>Bacillati</taxon>
        <taxon>Actinomycetota</taxon>
        <taxon>Actinomycetes</taxon>
        <taxon>Micrococcales</taxon>
        <taxon>Dermacoccaceae</taxon>
        <taxon>Barrientosiimonas</taxon>
    </lineage>
</organism>
<feature type="transmembrane region" description="Helical" evidence="2">
    <location>
        <begin position="189"/>
        <end position="209"/>
    </location>
</feature>
<feature type="compositionally biased region" description="Basic and acidic residues" evidence="1">
    <location>
        <begin position="29"/>
        <end position="40"/>
    </location>
</feature>
<feature type="transmembrane region" description="Helical" evidence="2">
    <location>
        <begin position="221"/>
        <end position="247"/>
    </location>
</feature>
<keyword evidence="2" id="KW-0472">Membrane</keyword>
<feature type="region of interest" description="Disordered" evidence="1">
    <location>
        <begin position="1"/>
        <end position="40"/>
    </location>
</feature>
<feature type="region of interest" description="Disordered" evidence="1">
    <location>
        <begin position="377"/>
        <end position="430"/>
    </location>
</feature>
<gene>
    <name evidence="3" type="ORF">FB554_2839</name>
</gene>
<accession>A0A542XFR1</accession>
<dbReference type="Proteomes" id="UP000318336">
    <property type="component" value="Unassembled WGS sequence"/>
</dbReference>
<keyword evidence="2" id="KW-0812">Transmembrane</keyword>
<protein>
    <submittedName>
        <fullName evidence="3">Uncharacterized protein DUF3533</fullName>
    </submittedName>
</protein>
<dbReference type="EMBL" id="VFOK01000001">
    <property type="protein sequence ID" value="TQL34662.1"/>
    <property type="molecule type" value="Genomic_DNA"/>
</dbReference>
<comment type="caution">
    <text evidence="3">The sequence shown here is derived from an EMBL/GenBank/DDBJ whole genome shotgun (WGS) entry which is preliminary data.</text>
</comment>
<evidence type="ECO:0000313" key="4">
    <source>
        <dbReference type="Proteomes" id="UP000318336"/>
    </source>
</evidence>
<name>A0A542XFR1_9MICO</name>
<feature type="transmembrane region" description="Helical" evidence="2">
    <location>
        <begin position="343"/>
        <end position="366"/>
    </location>
</feature>
<evidence type="ECO:0000313" key="3">
    <source>
        <dbReference type="EMBL" id="TQL34662.1"/>
    </source>
</evidence>
<dbReference type="AlphaFoldDB" id="A0A542XFR1"/>
<feature type="transmembrane region" description="Helical" evidence="2">
    <location>
        <begin position="50"/>
        <end position="71"/>
    </location>
</feature>
<dbReference type="RefSeq" id="WP_170206892.1">
    <property type="nucleotide sequence ID" value="NZ_CAJTBP010000001.1"/>
</dbReference>
<feature type="transmembrane region" description="Helical" evidence="2">
    <location>
        <begin position="278"/>
        <end position="299"/>
    </location>
</feature>
<keyword evidence="4" id="KW-1185">Reference proteome</keyword>
<sequence>MGKHSADEARSDDASVPVKTRQVRGPRPGYERSTDEPTRERVREMLSPRVVGIFVACFLLQAAFIASYVGAFHDPKPQGISVAVAGPTTQFATQTAQRLNALPDGPLEATTATSAQDAREQVRTGEVQTAYIVNPQTTQDTLLVATAHGASLASAAQTVLERVDASQQRTLRVEDVVPALPKDGRGLTAFYLVVGWLVGGYLMASLLGIRAGNRSRNFRRALWRLAGAVVYAAASGIAGAAIVDLWFESLTGHFWQIAGLGTLVVLAAGFFTYGAAALFGVVGIGLAILIFVVVGNPSAGGAYSYELLPEPWASVGAWLPNGAGVDAVRSIVYFGGESVGRDLMVLLAWMVLGLVIYFGVAARVYWGMKRDVWGPGDEPAGRHRSGAGAAEESDGADDRREIGDGDDEVVDEESGTGSGADSGAQVRERG</sequence>
<feature type="transmembrane region" description="Helical" evidence="2">
    <location>
        <begin position="253"/>
        <end position="271"/>
    </location>
</feature>
<reference evidence="3 4" key="1">
    <citation type="submission" date="2019-06" db="EMBL/GenBank/DDBJ databases">
        <title>Sequencing the genomes of 1000 actinobacteria strains.</title>
        <authorList>
            <person name="Klenk H.-P."/>
        </authorList>
    </citation>
    <scope>NUCLEOTIDE SEQUENCE [LARGE SCALE GENOMIC DNA]</scope>
    <source>
        <strain evidence="3 4">DSM 24617</strain>
    </source>
</reference>
<proteinExistence type="predicted"/>